<dbReference type="InterPro" id="IPR041891">
    <property type="entry name" value="Alpha_CA_prokaryot-like"/>
</dbReference>
<feature type="signal peptide" evidence="8">
    <location>
        <begin position="1"/>
        <end position="20"/>
    </location>
</feature>
<organism evidence="10 11">
    <name type="scientific">Massilia glaciei</name>
    <dbReference type="NCBI Taxonomy" id="1524097"/>
    <lineage>
        <taxon>Bacteria</taxon>
        <taxon>Pseudomonadati</taxon>
        <taxon>Pseudomonadota</taxon>
        <taxon>Betaproteobacteria</taxon>
        <taxon>Burkholderiales</taxon>
        <taxon>Oxalobacteraceae</taxon>
        <taxon>Telluria group</taxon>
        <taxon>Massilia</taxon>
    </lineage>
</organism>
<evidence type="ECO:0000256" key="1">
    <source>
        <dbReference type="ARBA" id="ARBA00010718"/>
    </source>
</evidence>
<evidence type="ECO:0000259" key="9">
    <source>
        <dbReference type="PROSITE" id="PS51144"/>
    </source>
</evidence>
<evidence type="ECO:0000256" key="3">
    <source>
        <dbReference type="ARBA" id="ARBA00022723"/>
    </source>
</evidence>
<keyword evidence="5" id="KW-0456">Lyase</keyword>
<sequence length="335" mass="35974">MRNLIALSACSLALMGTAGAADAPAPAKPARPSIVPPLPSRPALSQPAPAAAPLSEAAQDAADEQAEAELAAKIAKRLAILRADQDARAAAAARHRKAAPARRAAAPAHAHGTHWSYEGEHGPAHWGKINPAWAKCGIGKRQSPIDIRDGMKVNLEKVAFEYSPSPFTVVDNGHSVQVGVGPGNYLTVQGRRYELLQFHFHRPAEERVNGKGFEMVVHLVHRDVAGKLAVVALLLERGQEQQTIATVWGNLPLEKNITVAPSVVLDAGQMLPPQREYYTYMGSLTTPPCSEDVLWIVMKQPVQASPEQLAVFSRLYPLNARPVQAASGRVIKESN</sequence>
<comment type="similarity">
    <text evidence="1">Belongs to the alpha-carbonic anhydrase family.</text>
</comment>
<feature type="chain" id="PRO_5015663761" description="carbonic anhydrase" evidence="8">
    <location>
        <begin position="21"/>
        <end position="335"/>
    </location>
</feature>
<dbReference type="PANTHER" id="PTHR18952:SF265">
    <property type="entry name" value="CARBONIC ANHYDRASE"/>
    <property type="match status" value="1"/>
</dbReference>
<evidence type="ECO:0000256" key="6">
    <source>
        <dbReference type="ARBA" id="ARBA00048348"/>
    </source>
</evidence>
<dbReference type="PANTHER" id="PTHR18952">
    <property type="entry name" value="CARBONIC ANHYDRASE"/>
    <property type="match status" value="1"/>
</dbReference>
<dbReference type="CDD" id="cd03124">
    <property type="entry name" value="alpha_CA_prokaryotic_like"/>
    <property type="match status" value="1"/>
</dbReference>
<feature type="compositionally biased region" description="Low complexity" evidence="7">
    <location>
        <begin position="101"/>
        <end position="110"/>
    </location>
</feature>
<accession>A0A2U2I7P6</accession>
<evidence type="ECO:0000313" key="10">
    <source>
        <dbReference type="EMBL" id="PWF55719.1"/>
    </source>
</evidence>
<dbReference type="InterPro" id="IPR036398">
    <property type="entry name" value="CA_dom_sf"/>
</dbReference>
<keyword evidence="4" id="KW-0862">Zinc</keyword>
<dbReference type="Proteomes" id="UP000241421">
    <property type="component" value="Unassembled WGS sequence"/>
</dbReference>
<evidence type="ECO:0000256" key="8">
    <source>
        <dbReference type="SAM" id="SignalP"/>
    </source>
</evidence>
<dbReference type="AlphaFoldDB" id="A0A2U2I7P6"/>
<dbReference type="Pfam" id="PF00194">
    <property type="entry name" value="Carb_anhydrase"/>
    <property type="match status" value="1"/>
</dbReference>
<name>A0A2U2I7P6_9BURK</name>
<feature type="compositionally biased region" description="Low complexity" evidence="7">
    <location>
        <begin position="41"/>
        <end position="60"/>
    </location>
</feature>
<comment type="catalytic activity">
    <reaction evidence="6">
        <text>hydrogencarbonate + H(+) = CO2 + H2O</text>
        <dbReference type="Rhea" id="RHEA:10748"/>
        <dbReference type="ChEBI" id="CHEBI:15377"/>
        <dbReference type="ChEBI" id="CHEBI:15378"/>
        <dbReference type="ChEBI" id="CHEBI:16526"/>
        <dbReference type="ChEBI" id="CHEBI:17544"/>
        <dbReference type="EC" id="4.2.1.1"/>
    </reaction>
</comment>
<dbReference type="OrthoDB" id="5327615at2"/>
<dbReference type="Gene3D" id="3.10.200.10">
    <property type="entry name" value="Alpha carbonic anhydrase"/>
    <property type="match status" value="1"/>
</dbReference>
<dbReference type="PROSITE" id="PS51144">
    <property type="entry name" value="ALPHA_CA_2"/>
    <property type="match status" value="1"/>
</dbReference>
<dbReference type="SUPFAM" id="SSF51069">
    <property type="entry name" value="Carbonic anhydrase"/>
    <property type="match status" value="1"/>
</dbReference>
<protein>
    <recommendedName>
        <fullName evidence="2">carbonic anhydrase</fullName>
        <ecNumber evidence="2">4.2.1.1</ecNumber>
    </recommendedName>
</protein>
<evidence type="ECO:0000256" key="2">
    <source>
        <dbReference type="ARBA" id="ARBA00012925"/>
    </source>
</evidence>
<dbReference type="GO" id="GO:0008270">
    <property type="term" value="F:zinc ion binding"/>
    <property type="evidence" value="ECO:0007669"/>
    <property type="project" value="InterPro"/>
</dbReference>
<keyword evidence="11" id="KW-1185">Reference proteome</keyword>
<evidence type="ECO:0000313" key="11">
    <source>
        <dbReference type="Proteomes" id="UP000241421"/>
    </source>
</evidence>
<reference evidence="10 11" key="1">
    <citation type="submission" date="2018-04" db="EMBL/GenBank/DDBJ databases">
        <title>Massilia violaceinigra sp. nov., a novel purple-pigmented bacterium isolated from Tianshan glacier, Xinjiang, China.</title>
        <authorList>
            <person name="Wang H."/>
        </authorList>
    </citation>
    <scope>NUCLEOTIDE SEQUENCE [LARGE SCALE GENOMIC DNA]</scope>
    <source>
        <strain evidence="10 11">B448-2</strain>
    </source>
</reference>
<feature type="compositionally biased region" description="Pro residues" evidence="7">
    <location>
        <begin position="26"/>
        <end position="40"/>
    </location>
</feature>
<dbReference type="SMART" id="SM01057">
    <property type="entry name" value="Carb_anhydrase"/>
    <property type="match status" value="1"/>
</dbReference>
<keyword evidence="3" id="KW-0479">Metal-binding</keyword>
<dbReference type="EMBL" id="PXWF02000009">
    <property type="protein sequence ID" value="PWF55719.1"/>
    <property type="molecule type" value="Genomic_DNA"/>
</dbReference>
<feature type="domain" description="Alpha-carbonic anhydrase" evidence="9">
    <location>
        <begin position="113"/>
        <end position="335"/>
    </location>
</feature>
<evidence type="ECO:0000256" key="7">
    <source>
        <dbReference type="SAM" id="MobiDB-lite"/>
    </source>
</evidence>
<evidence type="ECO:0000256" key="4">
    <source>
        <dbReference type="ARBA" id="ARBA00022833"/>
    </source>
</evidence>
<dbReference type="InterPro" id="IPR001148">
    <property type="entry name" value="CA_dom"/>
</dbReference>
<dbReference type="GO" id="GO:0004089">
    <property type="term" value="F:carbonate dehydratase activity"/>
    <property type="evidence" value="ECO:0007669"/>
    <property type="project" value="UniProtKB-EC"/>
</dbReference>
<evidence type="ECO:0000256" key="5">
    <source>
        <dbReference type="ARBA" id="ARBA00023239"/>
    </source>
</evidence>
<feature type="region of interest" description="Disordered" evidence="7">
    <location>
        <begin position="20"/>
        <end position="63"/>
    </location>
</feature>
<gene>
    <name evidence="10" type="ORF">C7C56_000575</name>
</gene>
<dbReference type="InterPro" id="IPR023561">
    <property type="entry name" value="Carbonic_anhydrase_a-class"/>
</dbReference>
<comment type="caution">
    <text evidence="10">The sequence shown here is derived from an EMBL/GenBank/DDBJ whole genome shotgun (WGS) entry which is preliminary data.</text>
</comment>
<dbReference type="EC" id="4.2.1.1" evidence="2"/>
<keyword evidence="8" id="KW-0732">Signal</keyword>
<feature type="region of interest" description="Disordered" evidence="7">
    <location>
        <begin position="91"/>
        <end position="119"/>
    </location>
</feature>
<proteinExistence type="inferred from homology"/>
<dbReference type="RefSeq" id="WP_106755565.1">
    <property type="nucleotide sequence ID" value="NZ_PXWF02000009.1"/>
</dbReference>